<comment type="caution">
    <text evidence="1">The sequence shown here is derived from an EMBL/GenBank/DDBJ whole genome shotgun (WGS) entry which is preliminary data.</text>
</comment>
<organism evidence="1 2">
    <name type="scientific">Nocardia uniformis</name>
    <dbReference type="NCBI Taxonomy" id="53432"/>
    <lineage>
        <taxon>Bacteria</taxon>
        <taxon>Bacillati</taxon>
        <taxon>Actinomycetota</taxon>
        <taxon>Actinomycetes</taxon>
        <taxon>Mycobacteriales</taxon>
        <taxon>Nocardiaceae</taxon>
        <taxon>Nocardia</taxon>
    </lineage>
</organism>
<name>A0A849BXF0_9NOCA</name>
<dbReference type="Proteomes" id="UP000586827">
    <property type="component" value="Unassembled WGS sequence"/>
</dbReference>
<dbReference type="AlphaFoldDB" id="A0A849BXF0"/>
<dbReference type="RefSeq" id="WP_084521593.1">
    <property type="nucleotide sequence ID" value="NZ_JABELX010000004.1"/>
</dbReference>
<gene>
    <name evidence="1" type="ORF">HLB23_13965</name>
</gene>
<reference evidence="1 2" key="1">
    <citation type="submission" date="2020-05" db="EMBL/GenBank/DDBJ databases">
        <title>MicrobeNet Type strains.</title>
        <authorList>
            <person name="Nicholson A.C."/>
        </authorList>
    </citation>
    <scope>NUCLEOTIDE SEQUENCE [LARGE SCALE GENOMIC DNA]</scope>
    <source>
        <strain evidence="1 2">JCM 3224</strain>
    </source>
</reference>
<evidence type="ECO:0000313" key="1">
    <source>
        <dbReference type="EMBL" id="NNH70954.1"/>
    </source>
</evidence>
<proteinExistence type="predicted"/>
<protein>
    <submittedName>
        <fullName evidence="1">Uncharacterized protein</fullName>
    </submittedName>
</protein>
<keyword evidence="2" id="KW-1185">Reference proteome</keyword>
<accession>A0A849BXF0</accession>
<sequence length="358" mass="38828">MTSPDPVEVMAERLIEAHVAYIVAELSGEQLVEQADGILRDIFAVEETLKVADVLDSDSVKASVLAVIGVLNSSSVNRQLFEALADAIYDLSANESFRLGEVVDRDGIARLVTTVVGMHTMFERTLERFTKSPTVAHVASTFVNRIVSGAAEAVRSRAEKVPGVSSVLSLGDRTVGKVFSTGDKAFGERLGDATAAAAQYAVRRTNNAILTVIKETPLAEATMEVYDLFAGEPVSDLREFLSLEELRELVSALFDLLTTVKNEQYLADLIGDAADILLEYYGDYTVAGLAKEFGVTPELLRDEFCRYAPPIIEAAKADGVLAGLIRNRVEPFYRSEVVHDILALPMATPISPPKVEES</sequence>
<evidence type="ECO:0000313" key="2">
    <source>
        <dbReference type="Proteomes" id="UP000586827"/>
    </source>
</evidence>
<dbReference type="EMBL" id="JABELX010000004">
    <property type="protein sequence ID" value="NNH70954.1"/>
    <property type="molecule type" value="Genomic_DNA"/>
</dbReference>